<evidence type="ECO:0000313" key="8">
    <source>
        <dbReference type="EMBL" id="RPJ93170.1"/>
    </source>
</evidence>
<evidence type="ECO:0000256" key="3">
    <source>
        <dbReference type="ARBA" id="ARBA00022475"/>
    </source>
</evidence>
<evidence type="ECO:0000256" key="2">
    <source>
        <dbReference type="ARBA" id="ARBA00022448"/>
    </source>
</evidence>
<dbReference type="Gene3D" id="3.40.50.300">
    <property type="entry name" value="P-loop containing nucleotide triphosphate hydrolases"/>
    <property type="match status" value="1"/>
</dbReference>
<proteinExistence type="inferred from homology"/>
<name>A0A424WIR1_ALCXX</name>
<dbReference type="RefSeq" id="WP_059375149.1">
    <property type="nucleotide sequence ID" value="NZ_CP061008.1"/>
</dbReference>
<dbReference type="InterPro" id="IPR003439">
    <property type="entry name" value="ABC_transporter-like_ATP-bd"/>
</dbReference>
<dbReference type="PANTHER" id="PTHR43820">
    <property type="entry name" value="HIGH-AFFINITY BRANCHED-CHAIN AMINO ACID TRANSPORT ATP-BINDING PROTEIN LIVF"/>
    <property type="match status" value="1"/>
</dbReference>
<reference evidence="8 9" key="1">
    <citation type="submission" date="2018-08" db="EMBL/GenBank/DDBJ databases">
        <title>Achromobacter xylosoxidans Genome sequencing and assembly.</title>
        <authorList>
            <person name="Wang R."/>
            <person name="Rensing C."/>
            <person name="Li Y."/>
        </authorList>
    </citation>
    <scope>NUCLEOTIDE SEQUENCE [LARGE SCALE GENOMIC DNA]</scope>
    <source>
        <strain evidence="8 9">GD003A</strain>
    </source>
</reference>
<gene>
    <name evidence="8" type="ORF">DY367_04455</name>
</gene>
<dbReference type="Proteomes" id="UP000285324">
    <property type="component" value="Unassembled WGS sequence"/>
</dbReference>
<dbReference type="PANTHER" id="PTHR43820:SF4">
    <property type="entry name" value="HIGH-AFFINITY BRANCHED-CHAIN AMINO ACID TRANSPORT ATP-BINDING PROTEIN LIVF"/>
    <property type="match status" value="1"/>
</dbReference>
<dbReference type="GO" id="GO:0005524">
    <property type="term" value="F:ATP binding"/>
    <property type="evidence" value="ECO:0007669"/>
    <property type="project" value="UniProtKB-KW"/>
</dbReference>
<dbReference type="GO" id="GO:0016887">
    <property type="term" value="F:ATP hydrolysis activity"/>
    <property type="evidence" value="ECO:0007669"/>
    <property type="project" value="InterPro"/>
</dbReference>
<dbReference type="GO" id="GO:0015807">
    <property type="term" value="P:L-amino acid transport"/>
    <property type="evidence" value="ECO:0007669"/>
    <property type="project" value="TreeGrafter"/>
</dbReference>
<evidence type="ECO:0000256" key="1">
    <source>
        <dbReference type="ARBA" id="ARBA00005417"/>
    </source>
</evidence>
<accession>A0A424WIR1</accession>
<dbReference type="InterPro" id="IPR027417">
    <property type="entry name" value="P-loop_NTPase"/>
</dbReference>
<evidence type="ECO:0000256" key="6">
    <source>
        <dbReference type="ARBA" id="ARBA00022970"/>
    </source>
</evidence>
<evidence type="ECO:0000256" key="5">
    <source>
        <dbReference type="ARBA" id="ARBA00022840"/>
    </source>
</evidence>
<keyword evidence="6" id="KW-0029">Amino-acid transport</keyword>
<keyword evidence="3" id="KW-1003">Cell membrane</keyword>
<evidence type="ECO:0000313" key="9">
    <source>
        <dbReference type="Proteomes" id="UP000285324"/>
    </source>
</evidence>
<feature type="domain" description="ABC transporter" evidence="7">
    <location>
        <begin position="2"/>
        <end position="234"/>
    </location>
</feature>
<dbReference type="Pfam" id="PF00005">
    <property type="entry name" value="ABC_tran"/>
    <property type="match status" value="1"/>
</dbReference>
<dbReference type="SMART" id="SM00382">
    <property type="entry name" value="AAA"/>
    <property type="match status" value="1"/>
</dbReference>
<dbReference type="OrthoDB" id="9776369at2"/>
<evidence type="ECO:0000259" key="7">
    <source>
        <dbReference type="PROSITE" id="PS50893"/>
    </source>
</evidence>
<dbReference type="InterPro" id="IPR017871">
    <property type="entry name" value="ABC_transporter-like_CS"/>
</dbReference>
<sequence>MLEIRQLDAGYGDVQVLRGVDLHVGEGEIVSLVGANGAGKSTLIRTVMGSLPALAGEVRFLGERISGLPAHLVARLGMAQVMEGRRLFGHMDVEDNLLVGADVLRDKRRSRDNLDWVYQLFPRLRERRRQLARSFSGGEQQMLAIGRALMTSPKLLLLDEPSIGLAPIMVKDIFDKLPLINARGITILLVEQDVHRSLSMAARGYVLEHGEIVMSGPGAELLADEGLRRAYLGV</sequence>
<dbReference type="InterPro" id="IPR052156">
    <property type="entry name" value="BCAA_Transport_ATP-bd_LivF"/>
</dbReference>
<dbReference type="PROSITE" id="PS50893">
    <property type="entry name" value="ABC_TRANSPORTER_2"/>
    <property type="match status" value="1"/>
</dbReference>
<protein>
    <submittedName>
        <fullName evidence="8">ABC transporter ATP-binding protein</fullName>
    </submittedName>
</protein>
<organism evidence="8 9">
    <name type="scientific">Alcaligenes xylosoxydans xylosoxydans</name>
    <name type="common">Achromobacter xylosoxidans</name>
    <dbReference type="NCBI Taxonomy" id="85698"/>
    <lineage>
        <taxon>Bacteria</taxon>
        <taxon>Pseudomonadati</taxon>
        <taxon>Pseudomonadota</taxon>
        <taxon>Betaproteobacteria</taxon>
        <taxon>Burkholderiales</taxon>
        <taxon>Alcaligenaceae</taxon>
        <taxon>Achromobacter</taxon>
    </lineage>
</organism>
<dbReference type="SUPFAM" id="SSF52540">
    <property type="entry name" value="P-loop containing nucleoside triphosphate hydrolases"/>
    <property type="match status" value="1"/>
</dbReference>
<keyword evidence="5 8" id="KW-0067">ATP-binding</keyword>
<comment type="caution">
    <text evidence="8">The sequence shown here is derived from an EMBL/GenBank/DDBJ whole genome shotgun (WGS) entry which is preliminary data.</text>
</comment>
<dbReference type="AlphaFoldDB" id="A0A424WIR1"/>
<keyword evidence="2" id="KW-0813">Transport</keyword>
<dbReference type="GO" id="GO:0015658">
    <property type="term" value="F:branched-chain amino acid transmembrane transporter activity"/>
    <property type="evidence" value="ECO:0007669"/>
    <property type="project" value="TreeGrafter"/>
</dbReference>
<dbReference type="CDD" id="cd03224">
    <property type="entry name" value="ABC_TM1139_LivF_branched"/>
    <property type="match status" value="1"/>
</dbReference>
<evidence type="ECO:0000256" key="4">
    <source>
        <dbReference type="ARBA" id="ARBA00022741"/>
    </source>
</evidence>
<comment type="similarity">
    <text evidence="1">Belongs to the ABC transporter superfamily.</text>
</comment>
<dbReference type="EMBL" id="QVXO01000004">
    <property type="protein sequence ID" value="RPJ93170.1"/>
    <property type="molecule type" value="Genomic_DNA"/>
</dbReference>
<keyword evidence="4" id="KW-0547">Nucleotide-binding</keyword>
<keyword evidence="3" id="KW-0472">Membrane</keyword>
<dbReference type="PROSITE" id="PS00211">
    <property type="entry name" value="ABC_TRANSPORTER_1"/>
    <property type="match status" value="1"/>
</dbReference>
<dbReference type="InterPro" id="IPR003593">
    <property type="entry name" value="AAA+_ATPase"/>
</dbReference>